<name>A0AA39ZSV5_9PEZI</name>
<keyword evidence="3" id="KW-1185">Reference proteome</keyword>
<dbReference type="RefSeq" id="XP_060289893.1">
    <property type="nucleotide sequence ID" value="XM_060442967.1"/>
</dbReference>
<feature type="region of interest" description="Disordered" evidence="1">
    <location>
        <begin position="13"/>
        <end position="42"/>
    </location>
</feature>
<dbReference type="EMBL" id="JAUIRO010000008">
    <property type="protein sequence ID" value="KAK0703034.1"/>
    <property type="molecule type" value="Genomic_DNA"/>
</dbReference>
<reference evidence="2" key="1">
    <citation type="submission" date="2023-06" db="EMBL/GenBank/DDBJ databases">
        <title>Genome-scale phylogeny and comparative genomics of the fungal order Sordariales.</title>
        <authorList>
            <consortium name="Lawrence Berkeley National Laboratory"/>
            <person name="Hensen N."/>
            <person name="Bonometti L."/>
            <person name="Westerberg I."/>
            <person name="Brannstrom I.O."/>
            <person name="Guillou S."/>
            <person name="Cros-Aarteil S."/>
            <person name="Calhoun S."/>
            <person name="Haridas S."/>
            <person name="Kuo A."/>
            <person name="Mondo S."/>
            <person name="Pangilinan J."/>
            <person name="Riley R."/>
            <person name="LaButti K."/>
            <person name="Andreopoulos B."/>
            <person name="Lipzen A."/>
            <person name="Chen C."/>
            <person name="Yanf M."/>
            <person name="Daum C."/>
            <person name="Ng V."/>
            <person name="Clum A."/>
            <person name="Steindorff A."/>
            <person name="Ohm R."/>
            <person name="Martin F."/>
            <person name="Silar P."/>
            <person name="Natvig D."/>
            <person name="Lalanne C."/>
            <person name="Gautier V."/>
            <person name="Ament-velasquez S.L."/>
            <person name="Kruys A."/>
            <person name="Hutchinson M.I."/>
            <person name="Powell A.J."/>
            <person name="Barry K."/>
            <person name="Miller A.N."/>
            <person name="Grigoriev I.V."/>
            <person name="Debuchy R."/>
            <person name="Gladieux P."/>
            <person name="Thoren M.H."/>
            <person name="Johannesson H."/>
        </authorList>
    </citation>
    <scope>NUCLEOTIDE SEQUENCE</scope>
    <source>
        <strain evidence="2">SMH2392-1A</strain>
    </source>
</reference>
<dbReference type="GeneID" id="85326237"/>
<evidence type="ECO:0000313" key="3">
    <source>
        <dbReference type="Proteomes" id="UP001172101"/>
    </source>
</evidence>
<dbReference type="Proteomes" id="UP001172101">
    <property type="component" value="Unassembled WGS sequence"/>
</dbReference>
<comment type="caution">
    <text evidence="2">The sequence shown here is derived from an EMBL/GenBank/DDBJ whole genome shotgun (WGS) entry which is preliminary data.</text>
</comment>
<evidence type="ECO:0000313" key="2">
    <source>
        <dbReference type="EMBL" id="KAK0703034.1"/>
    </source>
</evidence>
<gene>
    <name evidence="2" type="ORF">B0T26DRAFT_729640</name>
</gene>
<dbReference type="AlphaFoldDB" id="A0AA39ZSV5"/>
<accession>A0AA39ZSV5</accession>
<evidence type="ECO:0000256" key="1">
    <source>
        <dbReference type="SAM" id="MobiDB-lite"/>
    </source>
</evidence>
<proteinExistence type="predicted"/>
<sequence>MLCSADVTLRHANRVGIQPSNGGRGGKRHPSQSTAGRPLKIYTQKQMLGDPFGFRKGVSLER</sequence>
<protein>
    <submittedName>
        <fullName evidence="2">Uncharacterized protein</fullName>
    </submittedName>
</protein>
<organism evidence="2 3">
    <name type="scientific">Lasiosphaeria miniovina</name>
    <dbReference type="NCBI Taxonomy" id="1954250"/>
    <lineage>
        <taxon>Eukaryota</taxon>
        <taxon>Fungi</taxon>
        <taxon>Dikarya</taxon>
        <taxon>Ascomycota</taxon>
        <taxon>Pezizomycotina</taxon>
        <taxon>Sordariomycetes</taxon>
        <taxon>Sordariomycetidae</taxon>
        <taxon>Sordariales</taxon>
        <taxon>Lasiosphaeriaceae</taxon>
        <taxon>Lasiosphaeria</taxon>
    </lineage>
</organism>